<sequence length="876" mass="99260">MSIEHKDASNVVEYEEHDANVVEDNRPVAKPKDGSKSVEVKQKRVPKLTEKGLAAKVEQLTKSRSAKLKQLTTIRNQIESLMVKYDNLEVISQMYINFTVLIEDFSKIQCSIYELLPKEEKEDDHAKWYLPKLARFNEFKTTVKKWKQDATTLAQEHQITGVAEEHTSVASLLSKVCQSSTRSSHRSSTASSSRRKAEAERAVLMVQAKGLKKKLALEREEAELTQNIGIGPSLIETQLAAADAKIKVYDELDGRSSTLSRQKETVKRLQLSTMGQRMMLMEKRRMMTTKMVVMKEMNLQMRRNAAAQLPGQSSNAPSGEKLHVQAKGPTSKTELLQLPVSYSGKHAHDKHSADTNLMKIMQKQNEITEMLIKEQRFSTLPSKEIPVFKGDPLQYLTFISTFEHCIEGKTSNEQDRLFFLDQYTEGQPKLLVRSCLHMEPEKGYNKAKQLLQKCFGNDILIASAYQEKALNWPVVKSEDRTALQEYAYFMRSCGNAMIDMEALNDMNNTSHMRTFVSKLPFKLREKWRGKAYEYYERTQARAKFMQLISFIERQANMACDPLFGNIQDVTPKDDRKKFPKVKSGSAFKSSFTTVTTEEPLQNPTPVTISQPRICLFCKKDHATETCKELNGKKREEKVEFFKANGICFGCINKGHLSKDCRKRLSCKVCSLKHPTMLHIEINKPEEIKRQNAARVTSVNSSLVSLEKPVHTGAGDNQTLAIVPVKVKLSSCNKIIQTYAFLDPGGTATFCTTTLQRQLNAKGRKTRILLKTLGHEKIVNVNRISGLEVSNLGGDDFIALPAVYTQEEIPVTKEQIPTSGPSISKLVIRIRIIQIMKSSFSQTWIKVILLTLSEYFKTPAGWITAIPIWAETDFQIS</sequence>
<keyword evidence="1" id="KW-0479">Metal-binding</keyword>
<evidence type="ECO:0000256" key="1">
    <source>
        <dbReference type="PROSITE-ProRule" id="PRU00047"/>
    </source>
</evidence>
<dbReference type="GO" id="GO:0003676">
    <property type="term" value="F:nucleic acid binding"/>
    <property type="evidence" value="ECO:0007669"/>
    <property type="project" value="InterPro"/>
</dbReference>
<keyword evidence="1" id="KW-0862">Zinc</keyword>
<keyword evidence="1" id="KW-0863">Zinc-finger</keyword>
<gene>
    <name evidence="4" type="ORF">N1851_022154</name>
</gene>
<feature type="domain" description="CCHC-type" evidence="3">
    <location>
        <begin position="647"/>
        <end position="662"/>
    </location>
</feature>
<evidence type="ECO:0000256" key="2">
    <source>
        <dbReference type="SAM" id="MobiDB-lite"/>
    </source>
</evidence>
<organism evidence="4 5">
    <name type="scientific">Merluccius polli</name>
    <name type="common">Benguela hake</name>
    <name type="synonym">Merluccius cadenati</name>
    <dbReference type="NCBI Taxonomy" id="89951"/>
    <lineage>
        <taxon>Eukaryota</taxon>
        <taxon>Metazoa</taxon>
        <taxon>Chordata</taxon>
        <taxon>Craniata</taxon>
        <taxon>Vertebrata</taxon>
        <taxon>Euteleostomi</taxon>
        <taxon>Actinopterygii</taxon>
        <taxon>Neopterygii</taxon>
        <taxon>Teleostei</taxon>
        <taxon>Neoteleostei</taxon>
        <taxon>Acanthomorphata</taxon>
        <taxon>Zeiogadaria</taxon>
        <taxon>Gadariae</taxon>
        <taxon>Gadiformes</taxon>
        <taxon>Gadoidei</taxon>
        <taxon>Merlucciidae</taxon>
        <taxon>Merluccius</taxon>
    </lineage>
</organism>
<dbReference type="PANTHER" id="PTHR47331:SF1">
    <property type="entry name" value="GAG-LIKE PROTEIN"/>
    <property type="match status" value="1"/>
</dbReference>
<dbReference type="PROSITE" id="PS50158">
    <property type="entry name" value="ZF_CCHC"/>
    <property type="match status" value="1"/>
</dbReference>
<dbReference type="InterPro" id="IPR001878">
    <property type="entry name" value="Znf_CCHC"/>
</dbReference>
<feature type="region of interest" description="Disordered" evidence="2">
    <location>
        <begin position="309"/>
        <end position="329"/>
    </location>
</feature>
<dbReference type="GO" id="GO:0008270">
    <property type="term" value="F:zinc ion binding"/>
    <property type="evidence" value="ECO:0007669"/>
    <property type="project" value="UniProtKB-KW"/>
</dbReference>
<evidence type="ECO:0000313" key="4">
    <source>
        <dbReference type="EMBL" id="KAK0140850.1"/>
    </source>
</evidence>
<comment type="caution">
    <text evidence="4">The sequence shown here is derived from an EMBL/GenBank/DDBJ whole genome shotgun (WGS) entry which is preliminary data.</text>
</comment>
<dbReference type="Proteomes" id="UP001174136">
    <property type="component" value="Unassembled WGS sequence"/>
</dbReference>
<name>A0AA47MIN8_MERPO</name>
<proteinExistence type="predicted"/>
<evidence type="ECO:0000259" key="3">
    <source>
        <dbReference type="PROSITE" id="PS50158"/>
    </source>
</evidence>
<protein>
    <recommendedName>
        <fullName evidence="3">CCHC-type domain-containing protein</fullName>
    </recommendedName>
</protein>
<dbReference type="EMBL" id="JAOPHQ010004006">
    <property type="protein sequence ID" value="KAK0140850.1"/>
    <property type="molecule type" value="Genomic_DNA"/>
</dbReference>
<dbReference type="AlphaFoldDB" id="A0AA47MIN8"/>
<dbReference type="PANTHER" id="PTHR47331">
    <property type="entry name" value="PHD-TYPE DOMAIN-CONTAINING PROTEIN"/>
    <property type="match status" value="1"/>
</dbReference>
<evidence type="ECO:0000313" key="5">
    <source>
        <dbReference type="Proteomes" id="UP001174136"/>
    </source>
</evidence>
<accession>A0AA47MIN8</accession>
<reference evidence="4" key="1">
    <citation type="journal article" date="2023" name="Front. Mar. Sci.">
        <title>A new Merluccius polli reference genome to investigate the effects of global change in West African waters.</title>
        <authorList>
            <person name="Mateo J.L."/>
            <person name="Blanco-Fernandez C."/>
            <person name="Garcia-Vazquez E."/>
            <person name="Machado-Schiaffino G."/>
        </authorList>
    </citation>
    <scope>NUCLEOTIDE SEQUENCE</scope>
    <source>
        <strain evidence="4">C29</strain>
        <tissue evidence="4">Fin</tissue>
    </source>
</reference>
<keyword evidence="5" id="KW-1185">Reference proteome</keyword>